<feature type="compositionally biased region" description="Polar residues" evidence="5">
    <location>
        <begin position="124"/>
        <end position="136"/>
    </location>
</feature>
<dbReference type="PROSITE" id="PS50023">
    <property type="entry name" value="LIM_DOMAIN_2"/>
    <property type="match status" value="1"/>
</dbReference>
<dbReference type="SMART" id="SM00132">
    <property type="entry name" value="LIM"/>
    <property type="match status" value="1"/>
</dbReference>
<evidence type="ECO:0000256" key="3">
    <source>
        <dbReference type="ARBA" id="ARBA00023038"/>
    </source>
</evidence>
<dbReference type="PANTHER" id="PTHR24206">
    <property type="entry name" value="OS06G0237300 PROTEIN"/>
    <property type="match status" value="1"/>
</dbReference>
<dbReference type="SUPFAM" id="SSF57716">
    <property type="entry name" value="Glucocorticoid receptor-like (DNA-binding domain)"/>
    <property type="match status" value="2"/>
</dbReference>
<dbReference type="AlphaFoldDB" id="A0A4S4DYU8"/>
<evidence type="ECO:0000259" key="6">
    <source>
        <dbReference type="PROSITE" id="PS50023"/>
    </source>
</evidence>
<evidence type="ECO:0000313" key="7">
    <source>
        <dbReference type="EMBL" id="THG08641.1"/>
    </source>
</evidence>
<protein>
    <recommendedName>
        <fullName evidence="6">LIM zinc-binding domain-containing protein</fullName>
    </recommendedName>
</protein>
<name>A0A4S4DYU8_CAMSN</name>
<comment type="caution">
    <text evidence="7">The sequence shown here is derived from an EMBL/GenBank/DDBJ whole genome shotgun (WGS) entry which is preliminary data.</text>
</comment>
<dbReference type="GO" id="GO:0046872">
    <property type="term" value="F:metal ion binding"/>
    <property type="evidence" value="ECO:0007669"/>
    <property type="project" value="UniProtKB-KW"/>
</dbReference>
<keyword evidence="2 4" id="KW-0862">Zinc</keyword>
<sequence length="136" mass="14930">MAFSGTLQKCKGCDKVVHFIEMLKADGIPYHKACFKCSHCHSVLAVTVEGAFYHKLCFKCAHGGCKLNPSSYAALDGYIYCKPHFAQLFKEKGSYSHLTKTASVKKIVTPGAPADESNPELEPQTPNSDQTQEQQS</sequence>
<dbReference type="GO" id="GO:0051017">
    <property type="term" value="P:actin filament bundle assembly"/>
    <property type="evidence" value="ECO:0007669"/>
    <property type="project" value="UniProtKB-ARBA"/>
</dbReference>
<proteinExistence type="predicted"/>
<evidence type="ECO:0000256" key="4">
    <source>
        <dbReference type="PROSITE-ProRule" id="PRU00125"/>
    </source>
</evidence>
<dbReference type="PROSITE" id="PS00478">
    <property type="entry name" value="LIM_DOMAIN_1"/>
    <property type="match status" value="1"/>
</dbReference>
<feature type="region of interest" description="Disordered" evidence="5">
    <location>
        <begin position="109"/>
        <end position="136"/>
    </location>
</feature>
<dbReference type="GO" id="GO:0051015">
    <property type="term" value="F:actin filament binding"/>
    <property type="evidence" value="ECO:0007669"/>
    <property type="project" value="UniProtKB-ARBA"/>
</dbReference>
<evidence type="ECO:0000256" key="5">
    <source>
        <dbReference type="SAM" id="MobiDB-lite"/>
    </source>
</evidence>
<dbReference type="EMBL" id="SDRB02009218">
    <property type="protein sequence ID" value="THG08641.1"/>
    <property type="molecule type" value="Genomic_DNA"/>
</dbReference>
<dbReference type="InterPro" id="IPR001781">
    <property type="entry name" value="Znf_LIM"/>
</dbReference>
<accession>A0A4S4DYU8</accession>
<keyword evidence="3 4" id="KW-0440">LIM domain</keyword>
<reference evidence="7 8" key="1">
    <citation type="journal article" date="2018" name="Proc. Natl. Acad. Sci. U.S.A.">
        <title>Draft genome sequence of Camellia sinensis var. sinensis provides insights into the evolution of the tea genome and tea quality.</title>
        <authorList>
            <person name="Wei C."/>
            <person name="Yang H."/>
            <person name="Wang S."/>
            <person name="Zhao J."/>
            <person name="Liu C."/>
            <person name="Gao L."/>
            <person name="Xia E."/>
            <person name="Lu Y."/>
            <person name="Tai Y."/>
            <person name="She G."/>
            <person name="Sun J."/>
            <person name="Cao H."/>
            <person name="Tong W."/>
            <person name="Gao Q."/>
            <person name="Li Y."/>
            <person name="Deng W."/>
            <person name="Jiang X."/>
            <person name="Wang W."/>
            <person name="Chen Q."/>
            <person name="Zhang S."/>
            <person name="Li H."/>
            <person name="Wu J."/>
            <person name="Wang P."/>
            <person name="Li P."/>
            <person name="Shi C."/>
            <person name="Zheng F."/>
            <person name="Jian J."/>
            <person name="Huang B."/>
            <person name="Shan D."/>
            <person name="Shi M."/>
            <person name="Fang C."/>
            <person name="Yue Y."/>
            <person name="Li F."/>
            <person name="Li D."/>
            <person name="Wei S."/>
            <person name="Han B."/>
            <person name="Jiang C."/>
            <person name="Yin Y."/>
            <person name="Xia T."/>
            <person name="Zhang Z."/>
            <person name="Bennetzen J.L."/>
            <person name="Zhao S."/>
            <person name="Wan X."/>
        </authorList>
    </citation>
    <scope>NUCLEOTIDE SEQUENCE [LARGE SCALE GENOMIC DNA]</scope>
    <source>
        <strain evidence="8">cv. Shuchazao</strain>
        <tissue evidence="7">Leaf</tissue>
    </source>
</reference>
<evidence type="ECO:0000313" key="8">
    <source>
        <dbReference type="Proteomes" id="UP000306102"/>
    </source>
</evidence>
<organism evidence="7 8">
    <name type="scientific">Camellia sinensis var. sinensis</name>
    <name type="common">China tea</name>
    <dbReference type="NCBI Taxonomy" id="542762"/>
    <lineage>
        <taxon>Eukaryota</taxon>
        <taxon>Viridiplantae</taxon>
        <taxon>Streptophyta</taxon>
        <taxon>Embryophyta</taxon>
        <taxon>Tracheophyta</taxon>
        <taxon>Spermatophyta</taxon>
        <taxon>Magnoliopsida</taxon>
        <taxon>eudicotyledons</taxon>
        <taxon>Gunneridae</taxon>
        <taxon>Pentapetalae</taxon>
        <taxon>asterids</taxon>
        <taxon>Ericales</taxon>
        <taxon>Theaceae</taxon>
        <taxon>Camellia</taxon>
    </lineage>
</organism>
<keyword evidence="8" id="KW-1185">Reference proteome</keyword>
<feature type="domain" description="LIM zinc-binding" evidence="6">
    <location>
        <begin position="8"/>
        <end position="91"/>
    </location>
</feature>
<evidence type="ECO:0000256" key="1">
    <source>
        <dbReference type="ARBA" id="ARBA00022723"/>
    </source>
</evidence>
<dbReference type="Proteomes" id="UP000306102">
    <property type="component" value="Unassembled WGS sequence"/>
</dbReference>
<evidence type="ECO:0000256" key="2">
    <source>
        <dbReference type="ARBA" id="ARBA00022833"/>
    </source>
</evidence>
<gene>
    <name evidence="7" type="ORF">TEA_012735</name>
</gene>
<dbReference type="Gene3D" id="2.10.110.10">
    <property type="entry name" value="Cysteine Rich Protein"/>
    <property type="match status" value="2"/>
</dbReference>
<dbReference type="Pfam" id="PF00412">
    <property type="entry name" value="LIM"/>
    <property type="match status" value="2"/>
</dbReference>
<keyword evidence="1 4" id="KW-0479">Metal-binding</keyword>